<organism evidence="14 15">
    <name type="scientific">Fragilariopsis cylindrus CCMP1102</name>
    <dbReference type="NCBI Taxonomy" id="635003"/>
    <lineage>
        <taxon>Eukaryota</taxon>
        <taxon>Sar</taxon>
        <taxon>Stramenopiles</taxon>
        <taxon>Ochrophyta</taxon>
        <taxon>Bacillariophyta</taxon>
        <taxon>Bacillariophyceae</taxon>
        <taxon>Bacillariophycidae</taxon>
        <taxon>Bacillariales</taxon>
        <taxon>Bacillariaceae</taxon>
        <taxon>Fragilariopsis</taxon>
    </lineage>
</organism>
<dbReference type="GO" id="GO:0005739">
    <property type="term" value="C:mitochondrion"/>
    <property type="evidence" value="ECO:0007669"/>
    <property type="project" value="TreeGrafter"/>
</dbReference>
<protein>
    <submittedName>
        <fullName evidence="14">Alternative oxidase</fullName>
    </submittedName>
</protein>
<proteinExistence type="inferred from homology"/>
<evidence type="ECO:0000256" key="12">
    <source>
        <dbReference type="PIRSR" id="PIRSR005229-1"/>
    </source>
</evidence>
<evidence type="ECO:0000256" key="8">
    <source>
        <dbReference type="ARBA" id="ARBA00022989"/>
    </source>
</evidence>
<feature type="binding site" evidence="12">
    <location>
        <position position="214"/>
    </location>
    <ligand>
        <name>Fe cation</name>
        <dbReference type="ChEBI" id="CHEBI:24875"/>
        <label>1</label>
    </ligand>
</feature>
<keyword evidence="9" id="KW-0560">Oxidoreductase</keyword>
<dbReference type="PANTHER" id="PTHR31803">
    <property type="entry name" value="ALTERNATIVE OXIDASE"/>
    <property type="match status" value="1"/>
</dbReference>
<keyword evidence="10 12" id="KW-0408">Iron</keyword>
<keyword evidence="15" id="KW-1185">Reference proteome</keyword>
<feature type="transmembrane region" description="Helical" evidence="13">
    <location>
        <begin position="62"/>
        <end position="82"/>
    </location>
</feature>
<keyword evidence="3" id="KW-0813">Transport</keyword>
<dbReference type="Proteomes" id="UP000095751">
    <property type="component" value="Unassembled WGS sequence"/>
</dbReference>
<gene>
    <name evidence="14" type="ORF">FRACYDRAFT_212568</name>
</gene>
<evidence type="ECO:0000256" key="5">
    <source>
        <dbReference type="ARBA" id="ARBA00022692"/>
    </source>
</evidence>
<comment type="similarity">
    <text evidence="2">Belongs to the alternative oxidase family.</text>
</comment>
<dbReference type="Pfam" id="PF01786">
    <property type="entry name" value="AOX"/>
    <property type="match status" value="1"/>
</dbReference>
<dbReference type="InParanoid" id="A0A1E7ES42"/>
<evidence type="ECO:0000256" key="3">
    <source>
        <dbReference type="ARBA" id="ARBA00022448"/>
    </source>
</evidence>
<keyword evidence="8 13" id="KW-1133">Transmembrane helix</keyword>
<evidence type="ECO:0000313" key="14">
    <source>
        <dbReference type="EMBL" id="OEU08840.1"/>
    </source>
</evidence>
<evidence type="ECO:0000256" key="6">
    <source>
        <dbReference type="ARBA" id="ARBA00022723"/>
    </source>
</evidence>
<evidence type="ECO:0000256" key="9">
    <source>
        <dbReference type="ARBA" id="ARBA00023002"/>
    </source>
</evidence>
<dbReference type="OrthoDB" id="16906at2759"/>
<feature type="binding site" evidence="12">
    <location>
        <position position="156"/>
    </location>
    <ligand>
        <name>Fe cation</name>
        <dbReference type="ChEBI" id="CHEBI:24875"/>
        <label>2</label>
    </ligand>
</feature>
<dbReference type="EMBL" id="KV784378">
    <property type="protein sequence ID" value="OEU08840.1"/>
    <property type="molecule type" value="Genomic_DNA"/>
</dbReference>
<evidence type="ECO:0000256" key="7">
    <source>
        <dbReference type="ARBA" id="ARBA00022982"/>
    </source>
</evidence>
<keyword evidence="4" id="KW-0679">Respiratory chain</keyword>
<evidence type="ECO:0000256" key="11">
    <source>
        <dbReference type="ARBA" id="ARBA00023136"/>
    </source>
</evidence>
<feature type="transmembrane region" description="Helical" evidence="13">
    <location>
        <begin position="120"/>
        <end position="143"/>
    </location>
</feature>
<accession>A0A1E7ES42</accession>
<evidence type="ECO:0000256" key="13">
    <source>
        <dbReference type="SAM" id="Phobius"/>
    </source>
</evidence>
<evidence type="ECO:0000256" key="10">
    <source>
        <dbReference type="ARBA" id="ARBA00023004"/>
    </source>
</evidence>
<evidence type="ECO:0000256" key="4">
    <source>
        <dbReference type="ARBA" id="ARBA00022660"/>
    </source>
</evidence>
<name>A0A1E7ES42_9STRA</name>
<dbReference type="GO" id="GO:0010230">
    <property type="term" value="P:alternative respiration"/>
    <property type="evidence" value="ECO:0007669"/>
    <property type="project" value="TreeGrafter"/>
</dbReference>
<dbReference type="InterPro" id="IPR038659">
    <property type="entry name" value="AOX_sf"/>
</dbReference>
<keyword evidence="6 12" id="KW-0479">Metal-binding</keyword>
<evidence type="ECO:0000256" key="1">
    <source>
        <dbReference type="ARBA" id="ARBA00004370"/>
    </source>
</evidence>
<dbReference type="GO" id="GO:0016020">
    <property type="term" value="C:membrane"/>
    <property type="evidence" value="ECO:0007669"/>
    <property type="project" value="UniProtKB-SubCell"/>
</dbReference>
<feature type="binding site" evidence="12">
    <location>
        <position position="217"/>
    </location>
    <ligand>
        <name>Fe cation</name>
        <dbReference type="ChEBI" id="CHEBI:24875"/>
        <label>2</label>
    </ligand>
</feature>
<dbReference type="PIRSF" id="PIRSF005229">
    <property type="entry name" value="AOX"/>
    <property type="match status" value="1"/>
</dbReference>
<dbReference type="KEGG" id="fcy:FRACYDRAFT_212568"/>
<sequence length="259" mass="29238">MYNKGRGVYSDEELDVKLTHVQPKTTSDKAAAAAVGVVRLCFDAVSLWKIGQITQAKVLRRVIFLEAVAGIPGFVAAMFRHFKSLRTFSRDGGMLNMFLDEANNERMHLLSFVRMRDPGMFMRVSVMMSQAAVGVGFSILYAISPHFCHRFVGYVEEEACHTYTTIIDAIENAPESNDLSEWRTQLAPKIARGYWHLGPEGTVLEMIYAIRADEAEHRDVNHVVCGLSAGQQNPLYNPEEQFDQVLKKYVENMLERGKN</sequence>
<reference evidence="14 15" key="1">
    <citation type="submission" date="2016-09" db="EMBL/GenBank/DDBJ databases">
        <title>Extensive genetic diversity and differential bi-allelic expression allows diatom success in the polar Southern Ocean.</title>
        <authorList>
            <consortium name="DOE Joint Genome Institute"/>
            <person name="Mock T."/>
            <person name="Otillar R.P."/>
            <person name="Strauss J."/>
            <person name="Dupont C."/>
            <person name="Frickenhaus S."/>
            <person name="Maumus F."/>
            <person name="Mcmullan M."/>
            <person name="Sanges R."/>
            <person name="Schmutz J."/>
            <person name="Toseland A."/>
            <person name="Valas R."/>
            <person name="Veluchamy A."/>
            <person name="Ward B.J."/>
            <person name="Allen A."/>
            <person name="Barry K."/>
            <person name="Falciatore A."/>
            <person name="Ferrante M."/>
            <person name="Fortunato A.E."/>
            <person name="Gloeckner G."/>
            <person name="Gruber A."/>
            <person name="Hipkin R."/>
            <person name="Janech M."/>
            <person name="Kroth P."/>
            <person name="Leese F."/>
            <person name="Lindquist E."/>
            <person name="Lyon B.R."/>
            <person name="Martin J."/>
            <person name="Mayer C."/>
            <person name="Parker M."/>
            <person name="Quesneville H."/>
            <person name="Raymond J."/>
            <person name="Uhlig C."/>
            <person name="Valentin K.U."/>
            <person name="Worden A.Z."/>
            <person name="Armbrust E.V."/>
            <person name="Bowler C."/>
            <person name="Green B."/>
            <person name="Moulton V."/>
            <person name="Van Oosterhout C."/>
            <person name="Grigoriev I."/>
        </authorList>
    </citation>
    <scope>NUCLEOTIDE SEQUENCE [LARGE SCALE GENOMIC DNA]</scope>
    <source>
        <strain evidence="14 15">CCMP1102</strain>
    </source>
</reference>
<comment type="subcellular location">
    <subcellularLocation>
        <location evidence="1">Membrane</location>
    </subcellularLocation>
</comment>
<dbReference type="AlphaFoldDB" id="A0A1E7ES42"/>
<feature type="binding site" evidence="12">
    <location>
        <position position="105"/>
    </location>
    <ligand>
        <name>Fe cation</name>
        <dbReference type="ChEBI" id="CHEBI:24875"/>
        <label>1</label>
    </ligand>
</feature>
<evidence type="ECO:0000256" key="2">
    <source>
        <dbReference type="ARBA" id="ARBA00008388"/>
    </source>
</evidence>
<dbReference type="Gene3D" id="1.20.1260.140">
    <property type="entry name" value="Alternative oxidase"/>
    <property type="match status" value="1"/>
</dbReference>
<keyword evidence="5 13" id="KW-0812">Transmembrane</keyword>
<feature type="binding site" evidence="12">
    <location>
        <position position="108"/>
    </location>
    <ligand>
        <name>Fe cation</name>
        <dbReference type="ChEBI" id="CHEBI:24875"/>
        <label>1</label>
    </ligand>
</feature>
<feature type="binding site" evidence="12">
    <location>
        <position position="214"/>
    </location>
    <ligand>
        <name>Fe cation</name>
        <dbReference type="ChEBI" id="CHEBI:24875"/>
        <label>2</label>
    </ligand>
</feature>
<comment type="cofactor">
    <cofactor evidence="12">
        <name>Fe cation</name>
        <dbReference type="ChEBI" id="CHEBI:24875"/>
    </cofactor>
    <text evidence="12">Binds 2 iron ions per subunit.</text>
</comment>
<dbReference type="GO" id="GO:0009916">
    <property type="term" value="F:alternative oxidase activity"/>
    <property type="evidence" value="ECO:0007669"/>
    <property type="project" value="InterPro"/>
</dbReference>
<keyword evidence="11 13" id="KW-0472">Membrane</keyword>
<evidence type="ECO:0000313" key="15">
    <source>
        <dbReference type="Proteomes" id="UP000095751"/>
    </source>
</evidence>
<feature type="binding site" evidence="12">
    <location>
        <position position="66"/>
    </location>
    <ligand>
        <name>Fe cation</name>
        <dbReference type="ChEBI" id="CHEBI:24875"/>
        <label>1</label>
    </ligand>
</feature>
<dbReference type="GO" id="GO:0046872">
    <property type="term" value="F:metal ion binding"/>
    <property type="evidence" value="ECO:0007669"/>
    <property type="project" value="UniProtKB-KW"/>
</dbReference>
<keyword evidence="7" id="KW-0249">Electron transport</keyword>
<dbReference type="PANTHER" id="PTHR31803:SF3">
    <property type="entry name" value="ALTERNATIVE OXIDASE"/>
    <property type="match status" value="1"/>
</dbReference>
<feature type="binding site" evidence="12">
    <location>
        <position position="105"/>
    </location>
    <ligand>
        <name>Fe cation</name>
        <dbReference type="ChEBI" id="CHEBI:24875"/>
        <label>2</label>
    </ligand>
</feature>
<dbReference type="InterPro" id="IPR002680">
    <property type="entry name" value="AOX"/>
</dbReference>